<feature type="transmembrane region" description="Helical" evidence="1">
    <location>
        <begin position="109"/>
        <end position="127"/>
    </location>
</feature>
<feature type="domain" description="EamA" evidence="2">
    <location>
        <begin position="165"/>
        <end position="292"/>
    </location>
</feature>
<comment type="caution">
    <text evidence="3">The sequence shown here is derived from an EMBL/GenBank/DDBJ whole genome shotgun (WGS) entry which is preliminary data.</text>
</comment>
<dbReference type="PANTHER" id="PTHR22911:SF103">
    <property type="entry name" value="BLR2811 PROTEIN"/>
    <property type="match status" value="1"/>
</dbReference>
<dbReference type="AlphaFoldDB" id="A0A0F5FM68"/>
<dbReference type="SUPFAM" id="SSF103481">
    <property type="entry name" value="Multidrug resistance efflux transporter EmrE"/>
    <property type="match status" value="2"/>
</dbReference>
<evidence type="ECO:0000313" key="4">
    <source>
        <dbReference type="Proteomes" id="UP000033649"/>
    </source>
</evidence>
<keyword evidence="1" id="KW-0472">Membrane</keyword>
<feature type="transmembrane region" description="Helical" evidence="1">
    <location>
        <begin position="249"/>
        <end position="269"/>
    </location>
</feature>
<dbReference type="Proteomes" id="UP000033649">
    <property type="component" value="Unassembled WGS sequence"/>
</dbReference>
<dbReference type="GO" id="GO:0016020">
    <property type="term" value="C:membrane"/>
    <property type="evidence" value="ECO:0007669"/>
    <property type="project" value="InterPro"/>
</dbReference>
<dbReference type="OrthoDB" id="8478051at2"/>
<keyword evidence="4" id="KW-1185">Reference proteome</keyword>
<proteinExistence type="predicted"/>
<feature type="transmembrane region" description="Helical" evidence="1">
    <location>
        <begin position="44"/>
        <end position="64"/>
    </location>
</feature>
<evidence type="ECO:0000313" key="3">
    <source>
        <dbReference type="EMBL" id="KKB09292.1"/>
    </source>
</evidence>
<dbReference type="EMBL" id="JZEY01000054">
    <property type="protein sequence ID" value="KKB09292.1"/>
    <property type="molecule type" value="Genomic_DNA"/>
</dbReference>
<dbReference type="STRING" id="429727.VE26_04820"/>
<gene>
    <name evidence="3" type="ORF">VE26_04820</name>
</gene>
<evidence type="ECO:0000259" key="2">
    <source>
        <dbReference type="Pfam" id="PF00892"/>
    </source>
</evidence>
<feature type="transmembrane region" description="Helical" evidence="1">
    <location>
        <begin position="193"/>
        <end position="212"/>
    </location>
</feature>
<evidence type="ECO:0000256" key="1">
    <source>
        <dbReference type="SAM" id="Phobius"/>
    </source>
</evidence>
<keyword evidence="1" id="KW-1133">Transmembrane helix</keyword>
<dbReference type="InterPro" id="IPR037185">
    <property type="entry name" value="EmrE-like"/>
</dbReference>
<dbReference type="PANTHER" id="PTHR22911">
    <property type="entry name" value="ACYL-MALONYL CONDENSING ENZYME-RELATED"/>
    <property type="match status" value="1"/>
</dbReference>
<dbReference type="PATRIC" id="fig|429727.3.peg.1002"/>
<feature type="transmembrane region" description="Helical" evidence="1">
    <location>
        <begin position="12"/>
        <end position="32"/>
    </location>
</feature>
<accession>A0A0F5FM68</accession>
<keyword evidence="1" id="KW-0812">Transmembrane</keyword>
<feature type="transmembrane region" description="Helical" evidence="1">
    <location>
        <begin position="275"/>
        <end position="293"/>
    </location>
</feature>
<dbReference type="InterPro" id="IPR000620">
    <property type="entry name" value="EamA_dom"/>
</dbReference>
<sequence>MTGRDLPEEGQRNLAAGAFSLLTTLIFVLVFTSGRLATEPVSPLQVMFLRFAGGFVTILVIAALRKESWRSLQSRHRTKQVFRVLAGGLGGAALIFGNMHMPIVDANAISLLNVVFAVSFGALILGDRLSGRQIAGGLICLMGAAAVMASRGAFSAFDAGYLIPAFVVVLGAVLMGVESIFIKVLTTADRPMVTLAHANFFGMLLLAIPALLTWQSWGVTNLVLLLLGPMAILGQYFNICAYSLAKVSVLAPLSYASLLFAALIGWLFFEEIPSAGVVLGAGLIAMGGAVIILSRR</sequence>
<name>A0A0F5FM68_9HYPH</name>
<feature type="transmembrane region" description="Helical" evidence="1">
    <location>
        <begin position="134"/>
        <end position="154"/>
    </location>
</feature>
<reference evidence="3 4" key="1">
    <citation type="submission" date="2015-03" db="EMBL/GenBank/DDBJ databases">
        <authorList>
            <person name="Hassan Y."/>
            <person name="Lepp D."/>
            <person name="Li X.-Z."/>
            <person name="Zhou T."/>
        </authorList>
    </citation>
    <scope>NUCLEOTIDE SEQUENCE [LARGE SCALE GENOMIC DNA]</scope>
    <source>
        <strain evidence="3 4">IPL18</strain>
    </source>
</reference>
<organism evidence="3 4">
    <name type="scientific">Devosia chinhatensis</name>
    <dbReference type="NCBI Taxonomy" id="429727"/>
    <lineage>
        <taxon>Bacteria</taxon>
        <taxon>Pseudomonadati</taxon>
        <taxon>Pseudomonadota</taxon>
        <taxon>Alphaproteobacteria</taxon>
        <taxon>Hyphomicrobiales</taxon>
        <taxon>Devosiaceae</taxon>
        <taxon>Devosia</taxon>
    </lineage>
</organism>
<protein>
    <recommendedName>
        <fullName evidence="2">EamA domain-containing protein</fullName>
    </recommendedName>
</protein>
<feature type="transmembrane region" description="Helical" evidence="1">
    <location>
        <begin position="84"/>
        <end position="103"/>
    </location>
</feature>
<feature type="domain" description="EamA" evidence="2">
    <location>
        <begin position="19"/>
        <end position="147"/>
    </location>
</feature>
<dbReference type="Pfam" id="PF00892">
    <property type="entry name" value="EamA"/>
    <property type="match status" value="2"/>
</dbReference>
<feature type="transmembrane region" description="Helical" evidence="1">
    <location>
        <begin position="218"/>
        <end position="237"/>
    </location>
</feature>
<feature type="transmembrane region" description="Helical" evidence="1">
    <location>
        <begin position="160"/>
        <end position="181"/>
    </location>
</feature>
<dbReference type="RefSeq" id="WP_046103984.1">
    <property type="nucleotide sequence ID" value="NZ_JZEY01000054.1"/>
</dbReference>